<name>A0A514LJB7_9BACI</name>
<evidence type="ECO:0000313" key="1">
    <source>
        <dbReference type="EMBL" id="QDI91946.1"/>
    </source>
</evidence>
<accession>A0A514LJB7</accession>
<organism evidence="1 2">
    <name type="scientific">Salicibibacter halophilus</name>
    <dbReference type="NCBI Taxonomy" id="2502791"/>
    <lineage>
        <taxon>Bacteria</taxon>
        <taxon>Bacillati</taxon>
        <taxon>Bacillota</taxon>
        <taxon>Bacilli</taxon>
        <taxon>Bacillales</taxon>
        <taxon>Bacillaceae</taxon>
        <taxon>Salicibibacter</taxon>
    </lineage>
</organism>
<dbReference type="Proteomes" id="UP000319756">
    <property type="component" value="Chromosome"/>
</dbReference>
<dbReference type="RefSeq" id="WP_142090467.1">
    <property type="nucleotide sequence ID" value="NZ_CP035485.1"/>
</dbReference>
<dbReference type="EMBL" id="CP035485">
    <property type="protein sequence ID" value="QDI91946.1"/>
    <property type="molecule type" value="Genomic_DNA"/>
</dbReference>
<proteinExistence type="predicted"/>
<dbReference type="AlphaFoldDB" id="A0A514LJB7"/>
<sequence>MELMTSYERRGIEKGKEQGIKQVALNLLSDGMDVQKVVELTGLTEPEVKELKNQQND</sequence>
<protein>
    <submittedName>
        <fullName evidence="1">Transposase</fullName>
    </submittedName>
</protein>
<reference evidence="2" key="1">
    <citation type="submission" date="2019-01" db="EMBL/GenBank/DDBJ databases">
        <title>Genomic analysis of Salicibibacter sp. NKC3-5.</title>
        <authorList>
            <person name="Oh Y.J."/>
        </authorList>
    </citation>
    <scope>NUCLEOTIDE SEQUENCE [LARGE SCALE GENOMIC DNA]</scope>
    <source>
        <strain evidence="2">NKC3-5</strain>
    </source>
</reference>
<dbReference type="KEGG" id="sale:EPH95_12800"/>
<gene>
    <name evidence="1" type="ORF">EPH95_12800</name>
</gene>
<keyword evidence="2" id="KW-1185">Reference proteome</keyword>
<dbReference type="OrthoDB" id="419816at2"/>
<evidence type="ECO:0000313" key="2">
    <source>
        <dbReference type="Proteomes" id="UP000319756"/>
    </source>
</evidence>